<reference evidence="6" key="1">
    <citation type="journal article" date="2019" name="Int. J. Syst. Evol. Microbiol.">
        <title>The Global Catalogue of Microorganisms (GCM) 10K type strain sequencing project: providing services to taxonomists for standard genome sequencing and annotation.</title>
        <authorList>
            <consortium name="The Broad Institute Genomics Platform"/>
            <consortium name="The Broad Institute Genome Sequencing Center for Infectious Disease"/>
            <person name="Wu L."/>
            <person name="Ma J."/>
        </authorList>
    </citation>
    <scope>NUCLEOTIDE SEQUENCE [LARGE SCALE GENOMIC DNA]</scope>
    <source>
        <strain evidence="6">CGMCC 4.7608</strain>
    </source>
</reference>
<dbReference type="GO" id="GO:0016829">
    <property type="term" value="F:lyase activity"/>
    <property type="evidence" value="ECO:0007669"/>
    <property type="project" value="UniProtKB-KW"/>
</dbReference>
<dbReference type="InterPro" id="IPR005000">
    <property type="entry name" value="Aldolase/citrate-lyase_domain"/>
</dbReference>
<evidence type="ECO:0000256" key="3">
    <source>
        <dbReference type="ARBA" id="ARBA00022842"/>
    </source>
</evidence>
<keyword evidence="6" id="KW-1185">Reference proteome</keyword>
<organism evidence="5 6">
    <name type="scientific">Chromobacterium aquaticum</name>
    <dbReference type="NCBI Taxonomy" id="467180"/>
    <lineage>
        <taxon>Bacteria</taxon>
        <taxon>Pseudomonadati</taxon>
        <taxon>Pseudomonadota</taxon>
        <taxon>Betaproteobacteria</taxon>
        <taxon>Neisseriales</taxon>
        <taxon>Chromobacteriaceae</taxon>
        <taxon>Chromobacterium</taxon>
    </lineage>
</organism>
<comment type="caution">
    <text evidence="5">The sequence shown here is derived from an EMBL/GenBank/DDBJ whole genome shotgun (WGS) entry which is preliminary data.</text>
</comment>
<keyword evidence="2" id="KW-0479">Metal-binding</keyword>
<name>A0ABV8ZTQ7_9NEIS</name>
<dbReference type="PANTHER" id="PTHR32308">
    <property type="entry name" value="LYASE BETA SUBUNIT, PUTATIVE (AFU_ORTHOLOGUE AFUA_4G13030)-RELATED"/>
    <property type="match status" value="1"/>
</dbReference>
<gene>
    <name evidence="5" type="ORF">ACFO0R_11925</name>
</gene>
<feature type="domain" description="HpcH/HpaI aldolase/citrate lyase" evidence="4">
    <location>
        <begin position="9"/>
        <end position="210"/>
    </location>
</feature>
<sequence length="280" mass="28898">MRPAGAWHSCLFVPGNRPERYAKAAASGCHAVIVDLEDSVPAADKAGARDAAAGWLREGGGAVARLLRVNAADSADFAADAELCRAAAVDGVVLAKAESVEQLDALAAGAAPLLPLIETARGLAAVAAIAAHPRTARLLFGALDLQLDLDIEDEDEGLLLFRSQLVLASRLAGLPPPLDGVTATLRPEALSCDARRARRLGFGGKLCIHPAQVAAVNAAFLPSEAQLAWARRVCAAAERAGGGATTLDGVMVDLPVLRRAERVLAAAGAEQARTCRFSKP</sequence>
<dbReference type="PANTHER" id="PTHR32308:SF10">
    <property type="entry name" value="CITRATE LYASE SUBUNIT BETA"/>
    <property type="match status" value="1"/>
</dbReference>
<dbReference type="Pfam" id="PF03328">
    <property type="entry name" value="HpcH_HpaI"/>
    <property type="match status" value="1"/>
</dbReference>
<dbReference type="InterPro" id="IPR040442">
    <property type="entry name" value="Pyrv_kinase-like_dom_sf"/>
</dbReference>
<keyword evidence="3" id="KW-0460">Magnesium</keyword>
<evidence type="ECO:0000259" key="4">
    <source>
        <dbReference type="Pfam" id="PF03328"/>
    </source>
</evidence>
<accession>A0ABV8ZTQ7</accession>
<evidence type="ECO:0000313" key="6">
    <source>
        <dbReference type="Proteomes" id="UP001595999"/>
    </source>
</evidence>
<dbReference type="Gene3D" id="3.20.20.60">
    <property type="entry name" value="Phosphoenolpyruvate-binding domains"/>
    <property type="match status" value="1"/>
</dbReference>
<dbReference type="SUPFAM" id="SSF51621">
    <property type="entry name" value="Phosphoenolpyruvate/pyruvate domain"/>
    <property type="match status" value="1"/>
</dbReference>
<evidence type="ECO:0000313" key="5">
    <source>
        <dbReference type="EMBL" id="MFC4490332.1"/>
    </source>
</evidence>
<evidence type="ECO:0000256" key="1">
    <source>
        <dbReference type="ARBA" id="ARBA00001946"/>
    </source>
</evidence>
<dbReference type="InterPro" id="IPR015813">
    <property type="entry name" value="Pyrv/PenolPyrv_kinase-like_dom"/>
</dbReference>
<dbReference type="InterPro" id="IPR011206">
    <property type="entry name" value="Citrate_lyase_beta/mcl1/mcl2"/>
</dbReference>
<dbReference type="Proteomes" id="UP001595999">
    <property type="component" value="Unassembled WGS sequence"/>
</dbReference>
<proteinExistence type="predicted"/>
<evidence type="ECO:0000256" key="2">
    <source>
        <dbReference type="ARBA" id="ARBA00022723"/>
    </source>
</evidence>
<dbReference type="EMBL" id="JBHSEK010000006">
    <property type="protein sequence ID" value="MFC4490332.1"/>
    <property type="molecule type" value="Genomic_DNA"/>
</dbReference>
<dbReference type="PIRSF" id="PIRSF015582">
    <property type="entry name" value="Cit_lyase_B"/>
    <property type="match status" value="1"/>
</dbReference>
<protein>
    <submittedName>
        <fullName evidence="5">HpcH/HpaI aldolase/citrate lyase family protein</fullName>
    </submittedName>
</protein>
<keyword evidence="5" id="KW-0456">Lyase</keyword>
<dbReference type="RefSeq" id="WP_378124595.1">
    <property type="nucleotide sequence ID" value="NZ_JBHSEK010000006.1"/>
</dbReference>
<comment type="cofactor">
    <cofactor evidence="1">
        <name>Mg(2+)</name>
        <dbReference type="ChEBI" id="CHEBI:18420"/>
    </cofactor>
</comment>